<organism evidence="3 4">
    <name type="scientific">Curtobacterium flaccumfaciens pv. flaccumfaciens</name>
    <dbReference type="NCBI Taxonomy" id="138532"/>
    <lineage>
        <taxon>Bacteria</taxon>
        <taxon>Bacillati</taxon>
        <taxon>Actinomycetota</taxon>
        <taxon>Actinomycetes</taxon>
        <taxon>Micrococcales</taxon>
        <taxon>Microbacteriaceae</taxon>
        <taxon>Curtobacterium</taxon>
    </lineage>
</organism>
<dbReference type="RefSeq" id="WP_214563285.1">
    <property type="nucleotide sequence ID" value="NZ_JAHEWX010000015.1"/>
</dbReference>
<feature type="signal peptide" evidence="2">
    <location>
        <begin position="1"/>
        <end position="28"/>
    </location>
</feature>
<dbReference type="Proteomes" id="UP000709437">
    <property type="component" value="Unassembled WGS sequence"/>
</dbReference>
<accession>A0A9Q2W344</accession>
<sequence>MKKHIIAAAGLAIALGLAGCSSSGSETAGGSSAEVETAPSETKATPTENVDKTWTFDYQGATGTFTLNGDTTDAAVAPIEAARASVDGEPITLVPVTLDNTNGTETLNMYGLTVITKDGEQIDSVPLEDAFSEWEDAAGDDVEKYNALIDAYNEHALLELQPGAKGTGVVAFKQPIDSAWRVTVMPASGMEQVEAAAA</sequence>
<evidence type="ECO:0008006" key="5">
    <source>
        <dbReference type="Google" id="ProtNLM"/>
    </source>
</evidence>
<name>A0A9Q2W344_9MICO</name>
<reference evidence="3" key="1">
    <citation type="submission" date="2021-05" db="EMBL/GenBank/DDBJ databases">
        <title>Whole genome sequence of Curtobacterium flaccumfaciens pv. flaccumfaciens strain CFBP 3417.</title>
        <authorList>
            <person name="Osdaghi E."/>
            <person name="Taghouti G."/>
            <person name="Portier P."/>
            <person name="Fazliarab A."/>
            <person name="Taghavi S.M."/>
            <person name="Briand M."/>
            <person name="Le-Saux M."/>
            <person name="Jacques M.-A."/>
        </authorList>
    </citation>
    <scope>NUCLEOTIDE SEQUENCE</scope>
    <source>
        <strain evidence="3">CFBP 3417</strain>
    </source>
</reference>
<evidence type="ECO:0000256" key="1">
    <source>
        <dbReference type="SAM" id="MobiDB-lite"/>
    </source>
</evidence>
<feature type="region of interest" description="Disordered" evidence="1">
    <location>
        <begin position="25"/>
        <end position="50"/>
    </location>
</feature>
<protein>
    <recommendedName>
        <fullName evidence="5">DUF4352 domain-containing protein</fullName>
    </recommendedName>
</protein>
<comment type="caution">
    <text evidence="3">The sequence shown here is derived from an EMBL/GenBank/DDBJ whole genome shotgun (WGS) entry which is preliminary data.</text>
</comment>
<dbReference type="EMBL" id="JAHEWX010000015">
    <property type="protein sequence ID" value="MBT1542492.1"/>
    <property type="molecule type" value="Genomic_DNA"/>
</dbReference>
<keyword evidence="2" id="KW-0732">Signal</keyword>
<evidence type="ECO:0000256" key="2">
    <source>
        <dbReference type="SAM" id="SignalP"/>
    </source>
</evidence>
<evidence type="ECO:0000313" key="3">
    <source>
        <dbReference type="EMBL" id="MBT1542492.1"/>
    </source>
</evidence>
<feature type="chain" id="PRO_5040122585" description="DUF4352 domain-containing protein" evidence="2">
    <location>
        <begin position="29"/>
        <end position="198"/>
    </location>
</feature>
<feature type="compositionally biased region" description="Polar residues" evidence="1">
    <location>
        <begin position="39"/>
        <end position="48"/>
    </location>
</feature>
<dbReference type="PROSITE" id="PS51257">
    <property type="entry name" value="PROKAR_LIPOPROTEIN"/>
    <property type="match status" value="1"/>
</dbReference>
<evidence type="ECO:0000313" key="4">
    <source>
        <dbReference type="Proteomes" id="UP000709437"/>
    </source>
</evidence>
<proteinExistence type="predicted"/>
<gene>
    <name evidence="3" type="ORF">KK103_12020</name>
</gene>
<feature type="compositionally biased region" description="Low complexity" evidence="1">
    <location>
        <begin position="25"/>
        <end position="36"/>
    </location>
</feature>
<dbReference type="AlphaFoldDB" id="A0A9Q2W344"/>